<dbReference type="EMBL" id="LCRD01000035">
    <property type="protein sequence ID" value="KKW29714.1"/>
    <property type="molecule type" value="Genomic_DNA"/>
</dbReference>
<evidence type="ECO:0000256" key="1">
    <source>
        <dbReference type="SAM" id="MobiDB-lite"/>
    </source>
</evidence>
<evidence type="ECO:0000313" key="2">
    <source>
        <dbReference type="EMBL" id="KKW29714.1"/>
    </source>
</evidence>
<proteinExistence type="predicted"/>
<name>A0A0G2ABF0_9BACT</name>
<dbReference type="InterPro" id="IPR013783">
    <property type="entry name" value="Ig-like_fold"/>
</dbReference>
<feature type="region of interest" description="Disordered" evidence="1">
    <location>
        <begin position="83"/>
        <end position="115"/>
    </location>
</feature>
<comment type="caution">
    <text evidence="2">The sequence shown here is derived from an EMBL/GenBank/DDBJ whole genome shotgun (WGS) entry which is preliminary data.</text>
</comment>
<protein>
    <submittedName>
        <fullName evidence="2">Uncharacterized protein</fullName>
    </submittedName>
</protein>
<dbReference type="Proteomes" id="UP000034846">
    <property type="component" value="Unassembled WGS sequence"/>
</dbReference>
<gene>
    <name evidence="2" type="ORF">UY72_C0035G0014</name>
</gene>
<sequence length="115" mass="12076">MLLLLTLAACKHDNGLAKRTDVVGANDWPKAVVTPPTLTFGEMSYLETKQLTFTITNEGTDNSALTVDDIVMTAGDDIGYVMQPPAISSSSSAKAPKSSSPSPRSVLATCQARSS</sequence>
<accession>A0A0G2ABF0</accession>
<dbReference type="Gene3D" id="2.60.40.10">
    <property type="entry name" value="Immunoglobulins"/>
    <property type="match status" value="1"/>
</dbReference>
<reference evidence="2 3" key="1">
    <citation type="journal article" date="2015" name="Nature">
        <title>rRNA introns, odd ribosomes, and small enigmatic genomes across a large radiation of phyla.</title>
        <authorList>
            <person name="Brown C.T."/>
            <person name="Hug L.A."/>
            <person name="Thomas B.C."/>
            <person name="Sharon I."/>
            <person name="Castelle C.J."/>
            <person name="Singh A."/>
            <person name="Wilkins M.J."/>
            <person name="Williams K.H."/>
            <person name="Banfield J.F."/>
        </authorList>
    </citation>
    <scope>NUCLEOTIDE SEQUENCE [LARGE SCALE GENOMIC DNA]</scope>
</reference>
<organism evidence="2 3">
    <name type="scientific">Candidatus Uhrbacteria bacterium GW2011_GWD2_52_7</name>
    <dbReference type="NCBI Taxonomy" id="1618989"/>
    <lineage>
        <taxon>Bacteria</taxon>
        <taxon>Candidatus Uhriibacteriota</taxon>
    </lineage>
</organism>
<feature type="compositionally biased region" description="Low complexity" evidence="1">
    <location>
        <begin position="84"/>
        <end position="105"/>
    </location>
</feature>
<evidence type="ECO:0000313" key="3">
    <source>
        <dbReference type="Proteomes" id="UP000034846"/>
    </source>
</evidence>
<dbReference type="AlphaFoldDB" id="A0A0G2ABF0"/>